<reference evidence="2" key="1">
    <citation type="submission" date="2020-04" db="EMBL/GenBank/DDBJ databases">
        <authorList>
            <person name="Chiriac C."/>
            <person name="Salcher M."/>
            <person name="Ghai R."/>
            <person name="Kavagutti S V."/>
        </authorList>
    </citation>
    <scope>NUCLEOTIDE SEQUENCE</scope>
</reference>
<protein>
    <submittedName>
        <fullName evidence="2">Uncharacterized protein</fullName>
    </submittedName>
</protein>
<accession>A0A6J5MXW7</accession>
<sequence>MHTPEENKPTPQPGLTTKPDGTSVRTLVDGSTIEQSKEGGQMITGKMGIEYFRLLAIRGVLQLAEKGLMFRHTSQTKKMVVQMLNDRGVKAGPRAKNLLALFEQHILEPHRANSIGEETPNA</sequence>
<feature type="compositionally biased region" description="Polar residues" evidence="1">
    <location>
        <begin position="13"/>
        <end position="25"/>
    </location>
</feature>
<evidence type="ECO:0000313" key="2">
    <source>
        <dbReference type="EMBL" id="CAB4149916.1"/>
    </source>
</evidence>
<dbReference type="EMBL" id="LR796756">
    <property type="protein sequence ID" value="CAB4163477.1"/>
    <property type="molecule type" value="Genomic_DNA"/>
</dbReference>
<evidence type="ECO:0000256" key="1">
    <source>
        <dbReference type="SAM" id="MobiDB-lite"/>
    </source>
</evidence>
<dbReference type="EMBL" id="LR796531">
    <property type="protein sequence ID" value="CAB4149916.1"/>
    <property type="molecule type" value="Genomic_DNA"/>
</dbReference>
<name>A0A6J5MXW7_9CAUD</name>
<organism evidence="2">
    <name type="scientific">uncultured Caudovirales phage</name>
    <dbReference type="NCBI Taxonomy" id="2100421"/>
    <lineage>
        <taxon>Viruses</taxon>
        <taxon>Duplodnaviria</taxon>
        <taxon>Heunggongvirae</taxon>
        <taxon>Uroviricota</taxon>
        <taxon>Caudoviricetes</taxon>
        <taxon>Peduoviridae</taxon>
        <taxon>Maltschvirus</taxon>
        <taxon>Maltschvirus maltsch</taxon>
    </lineage>
</organism>
<feature type="region of interest" description="Disordered" evidence="1">
    <location>
        <begin position="1"/>
        <end position="39"/>
    </location>
</feature>
<gene>
    <name evidence="2" type="ORF">UFOVP543_44</name>
    <name evidence="3" type="ORF">UFOVP804_20</name>
</gene>
<evidence type="ECO:0000313" key="3">
    <source>
        <dbReference type="EMBL" id="CAB4163477.1"/>
    </source>
</evidence>
<proteinExistence type="predicted"/>